<dbReference type="RefSeq" id="WP_016344584.1">
    <property type="nucleotide sequence ID" value="NC_021287.1"/>
</dbReference>
<sequence length="176" mass="17966">MRTLRALLAVFALFVATSMVAAFAASDANLTFTGDILQPTCTVDSTTANQTIALGSVPISNFANVGSTANPRPFNIGLLNCSPNATVNMTVGGTMDTVPTVLQNTGTATQVGVQLLLAGSVGGTTGTPITLNSTINLGVVNASNAMTVPFVAQFYRLGTMTAGTVTATATVNFTYY</sequence>
<proteinExistence type="predicted"/>
<dbReference type="Proteomes" id="UP000013966">
    <property type="component" value="Chromosome 1"/>
</dbReference>
<protein>
    <submittedName>
        <fullName evidence="4">Fimbrial protein</fullName>
    </submittedName>
</protein>
<reference evidence="4 5" key="2">
    <citation type="journal article" date="2018" name="Int. J. Syst. Evol. Microbiol.">
        <title>Burkholderia insecticola sp. nov., a gut symbiotic bacterium of the bean bug Riptortus pedestris.</title>
        <authorList>
            <person name="Takeshita K."/>
            <person name="Tamaki H."/>
            <person name="Ohbayashi T."/>
            <person name="Meng X.-Y."/>
            <person name="Sone T."/>
            <person name="Mitani Y."/>
            <person name="Peeters C."/>
            <person name="Kikuchi Y."/>
            <person name="Vandamme P."/>
        </authorList>
    </citation>
    <scope>NUCLEOTIDE SEQUENCE [LARGE SCALE GENOMIC DNA]</scope>
    <source>
        <strain evidence="4">RPE64</strain>
    </source>
</reference>
<keyword evidence="5" id="KW-1185">Reference proteome</keyword>
<feature type="signal peptide" evidence="2">
    <location>
        <begin position="1"/>
        <end position="24"/>
    </location>
</feature>
<dbReference type="EMBL" id="AP013058">
    <property type="protein sequence ID" value="BAN22424.1"/>
    <property type="molecule type" value="Genomic_DNA"/>
</dbReference>
<evidence type="ECO:0000256" key="2">
    <source>
        <dbReference type="SAM" id="SignalP"/>
    </source>
</evidence>
<evidence type="ECO:0000256" key="1">
    <source>
        <dbReference type="ARBA" id="ARBA00022729"/>
    </source>
</evidence>
<dbReference type="GO" id="GO:0043709">
    <property type="term" value="P:cell adhesion involved in single-species biofilm formation"/>
    <property type="evidence" value="ECO:0007669"/>
    <property type="project" value="TreeGrafter"/>
</dbReference>
<dbReference type="InterPro" id="IPR050263">
    <property type="entry name" value="Bact_Fimbrial_Adh_Pro"/>
</dbReference>
<dbReference type="InterPro" id="IPR008966">
    <property type="entry name" value="Adhesion_dom_sf"/>
</dbReference>
<accession>R4WFS4</accession>
<dbReference type="OrthoDB" id="9100631at2"/>
<dbReference type="Pfam" id="PF00419">
    <property type="entry name" value="Fimbrial"/>
    <property type="match status" value="1"/>
</dbReference>
<organism evidence="4 5">
    <name type="scientific">Caballeronia insecticola</name>
    <dbReference type="NCBI Taxonomy" id="758793"/>
    <lineage>
        <taxon>Bacteria</taxon>
        <taxon>Pseudomonadati</taxon>
        <taxon>Pseudomonadota</taxon>
        <taxon>Betaproteobacteria</taxon>
        <taxon>Burkholderiales</taxon>
        <taxon>Burkholderiaceae</taxon>
        <taxon>Caballeronia</taxon>
    </lineage>
</organism>
<dbReference type="InterPro" id="IPR036937">
    <property type="entry name" value="Adhesion_dom_fimbrial_sf"/>
</dbReference>
<dbReference type="STRING" id="758793.BRPE64_ACDS06700"/>
<feature type="chain" id="PRO_5004381298" evidence="2">
    <location>
        <begin position="25"/>
        <end position="176"/>
    </location>
</feature>
<feature type="domain" description="Fimbrial-type adhesion" evidence="3">
    <location>
        <begin position="31"/>
        <end position="175"/>
    </location>
</feature>
<dbReference type="PANTHER" id="PTHR33420">
    <property type="entry name" value="FIMBRIAL SUBUNIT ELFA-RELATED"/>
    <property type="match status" value="1"/>
</dbReference>
<dbReference type="InterPro" id="IPR000259">
    <property type="entry name" value="Adhesion_dom_fimbrial"/>
</dbReference>
<evidence type="ECO:0000259" key="3">
    <source>
        <dbReference type="Pfam" id="PF00419"/>
    </source>
</evidence>
<dbReference type="Gene3D" id="2.60.40.1090">
    <property type="entry name" value="Fimbrial-type adhesion domain"/>
    <property type="match status" value="1"/>
</dbReference>
<reference evidence="4 5" key="1">
    <citation type="journal article" date="2013" name="Genome Announc.">
        <title>Complete Genome Sequence of Burkholderia sp. Strain RPE64, Bacterial Symbiont of the Bean Bug Riptortus pedestris.</title>
        <authorList>
            <person name="Shibata T.F."/>
            <person name="Maeda T."/>
            <person name="Nikoh N."/>
            <person name="Yamaguchi K."/>
            <person name="Oshima K."/>
            <person name="Hattori M."/>
            <person name="Nishiyama T."/>
            <person name="Hasebe M."/>
            <person name="Fukatsu T."/>
            <person name="Kikuchi Y."/>
            <person name="Shigenobu S."/>
        </authorList>
    </citation>
    <scope>NUCLEOTIDE SEQUENCE [LARGE SCALE GENOMIC DNA]</scope>
</reference>
<dbReference type="SUPFAM" id="SSF49401">
    <property type="entry name" value="Bacterial adhesins"/>
    <property type="match status" value="1"/>
</dbReference>
<evidence type="ECO:0000313" key="5">
    <source>
        <dbReference type="Proteomes" id="UP000013966"/>
    </source>
</evidence>
<dbReference type="GO" id="GO:0009289">
    <property type="term" value="C:pilus"/>
    <property type="evidence" value="ECO:0007669"/>
    <property type="project" value="InterPro"/>
</dbReference>
<gene>
    <name evidence="4" type="ORF">BRPE64_ACDS06700</name>
</gene>
<dbReference type="PATRIC" id="fig|758793.3.peg.669"/>
<keyword evidence="1 2" id="KW-0732">Signal</keyword>
<name>R4WFS4_9BURK</name>
<evidence type="ECO:0000313" key="4">
    <source>
        <dbReference type="EMBL" id="BAN22424.1"/>
    </source>
</evidence>
<dbReference type="HOGENOM" id="CLU_088965_2_3_4"/>
<dbReference type="AlphaFoldDB" id="R4WFS4"/>
<dbReference type="KEGG" id="buo:BRPE64_ACDS06700"/>
<dbReference type="PANTHER" id="PTHR33420:SF3">
    <property type="entry name" value="FIMBRIAL SUBUNIT ELFA"/>
    <property type="match status" value="1"/>
</dbReference>